<keyword evidence="1" id="KW-1133">Transmembrane helix</keyword>
<dbReference type="EMBL" id="JAENGP010000002">
    <property type="protein sequence ID" value="MBK1779965.1"/>
    <property type="molecule type" value="Genomic_DNA"/>
</dbReference>
<dbReference type="RefSeq" id="WP_200233260.1">
    <property type="nucleotide sequence ID" value="NZ_JAENGP010000002.1"/>
</dbReference>
<accession>A0ABS1EEJ3</accession>
<reference evidence="2 3" key="1">
    <citation type="submission" date="2020-12" db="EMBL/GenBank/DDBJ databases">
        <authorList>
            <person name="Lu T."/>
            <person name="Wang Q."/>
            <person name="Han X."/>
        </authorList>
    </citation>
    <scope>NUCLEOTIDE SEQUENCE [LARGE SCALE GENOMIC DNA]</scope>
    <source>
        <strain evidence="2 3">WQ 585</strain>
    </source>
</reference>
<evidence type="ECO:0000313" key="2">
    <source>
        <dbReference type="EMBL" id="MBK1779965.1"/>
    </source>
</evidence>
<keyword evidence="1" id="KW-0472">Membrane</keyword>
<keyword evidence="3" id="KW-1185">Reference proteome</keyword>
<feature type="transmembrane region" description="Helical" evidence="1">
    <location>
        <begin position="20"/>
        <end position="42"/>
    </location>
</feature>
<name>A0ABS1EEJ3_9BURK</name>
<dbReference type="Pfam" id="PF04964">
    <property type="entry name" value="Flp_Fap"/>
    <property type="match status" value="1"/>
</dbReference>
<dbReference type="Proteomes" id="UP000635316">
    <property type="component" value="Unassembled WGS sequence"/>
</dbReference>
<sequence length="72" mass="7332">MKDQLVKFWKDEEGATAIEYALIAGLIAVAIITALGLLGGGLSNVFEGIQSKLSDLGAEIEGVELPSGDGGA</sequence>
<evidence type="ECO:0000256" key="1">
    <source>
        <dbReference type="SAM" id="Phobius"/>
    </source>
</evidence>
<keyword evidence="1" id="KW-0812">Transmembrane</keyword>
<evidence type="ECO:0000313" key="3">
    <source>
        <dbReference type="Proteomes" id="UP000635316"/>
    </source>
</evidence>
<proteinExistence type="predicted"/>
<protein>
    <submittedName>
        <fullName evidence="2">Flp family type IVb pilin</fullName>
    </submittedName>
</protein>
<organism evidence="2 3">
    <name type="scientific">Advenella mandrilli</name>
    <dbReference type="NCBI Taxonomy" id="2800330"/>
    <lineage>
        <taxon>Bacteria</taxon>
        <taxon>Pseudomonadati</taxon>
        <taxon>Pseudomonadota</taxon>
        <taxon>Betaproteobacteria</taxon>
        <taxon>Burkholderiales</taxon>
        <taxon>Alcaligenaceae</taxon>
    </lineage>
</organism>
<comment type="caution">
    <text evidence="2">The sequence shown here is derived from an EMBL/GenBank/DDBJ whole genome shotgun (WGS) entry which is preliminary data.</text>
</comment>
<gene>
    <name evidence="2" type="ORF">JHL22_01905</name>
</gene>
<dbReference type="InterPro" id="IPR007047">
    <property type="entry name" value="Flp_Fap"/>
</dbReference>